<feature type="transmembrane region" description="Helical" evidence="2">
    <location>
        <begin position="89"/>
        <end position="110"/>
    </location>
</feature>
<name>A0AAN4R5K6_9PROT</name>
<evidence type="ECO:0000256" key="1">
    <source>
        <dbReference type="SAM" id="MobiDB-lite"/>
    </source>
</evidence>
<organism evidence="3 4">
    <name type="scientific">Asaia bogorensis NBRC 16594</name>
    <dbReference type="NCBI Taxonomy" id="1231624"/>
    <lineage>
        <taxon>Bacteria</taxon>
        <taxon>Pseudomonadati</taxon>
        <taxon>Pseudomonadota</taxon>
        <taxon>Alphaproteobacteria</taxon>
        <taxon>Acetobacterales</taxon>
        <taxon>Acetobacteraceae</taxon>
        <taxon>Asaia</taxon>
    </lineage>
</organism>
<sequence length="199" mass="21412">MRVTIHHPNRDCSVHYDVERDVISFTLWGEAHEGGRGYTELNLPHLSLKRPYEEVHLPNAVAQAAGLSAMPPVPPVGLAGRISARGRSALRLLVGVPVALGLCLLAMLFLHRPGDRDSQTDAHPDAAFRLQGLERPTASRNLPWHSFATSSVHSSPFPGPDIDPAPGAEPHSGPYKRLSDVERSDHAALPSAAPGFGMP</sequence>
<evidence type="ECO:0000256" key="2">
    <source>
        <dbReference type="SAM" id="Phobius"/>
    </source>
</evidence>
<keyword evidence="4" id="KW-1185">Reference proteome</keyword>
<dbReference type="Proteomes" id="UP000321287">
    <property type="component" value="Unassembled WGS sequence"/>
</dbReference>
<dbReference type="EMBL" id="BJVS01000010">
    <property type="protein sequence ID" value="GEL54833.1"/>
    <property type="molecule type" value="Genomic_DNA"/>
</dbReference>
<evidence type="ECO:0000313" key="3">
    <source>
        <dbReference type="EMBL" id="GEL54833.1"/>
    </source>
</evidence>
<reference evidence="3 4" key="1">
    <citation type="submission" date="2019-07" db="EMBL/GenBank/DDBJ databases">
        <title>Whole genome shotgun sequence of Asaia bogorensis NBRC 16594.</title>
        <authorList>
            <person name="Hosoyama A."/>
            <person name="Uohara A."/>
            <person name="Ohji S."/>
            <person name="Ichikawa N."/>
        </authorList>
    </citation>
    <scope>NUCLEOTIDE SEQUENCE [LARGE SCALE GENOMIC DNA]</scope>
    <source>
        <strain evidence="3 4">NBRC 16594</strain>
    </source>
</reference>
<evidence type="ECO:0000313" key="4">
    <source>
        <dbReference type="Proteomes" id="UP000321287"/>
    </source>
</evidence>
<proteinExistence type="predicted"/>
<feature type="region of interest" description="Disordered" evidence="1">
    <location>
        <begin position="150"/>
        <end position="199"/>
    </location>
</feature>
<gene>
    <name evidence="3" type="ORF">ABO01nite_28400</name>
</gene>
<keyword evidence="2" id="KW-0812">Transmembrane</keyword>
<accession>A0AAN4R5K6</accession>
<protein>
    <submittedName>
        <fullName evidence="3">Uncharacterized protein</fullName>
    </submittedName>
</protein>
<keyword evidence="2" id="KW-0472">Membrane</keyword>
<keyword evidence="2" id="KW-1133">Transmembrane helix</keyword>
<dbReference type="RefSeq" id="WP_146926781.1">
    <property type="nucleotide sequence ID" value="NZ_BAPU01000060.1"/>
</dbReference>
<dbReference type="AlphaFoldDB" id="A0AAN4R5K6"/>
<comment type="caution">
    <text evidence="3">The sequence shown here is derived from an EMBL/GenBank/DDBJ whole genome shotgun (WGS) entry which is preliminary data.</text>
</comment>
<feature type="compositionally biased region" description="Basic and acidic residues" evidence="1">
    <location>
        <begin position="177"/>
        <end position="186"/>
    </location>
</feature>